<sequence length="60" mass="6842">MQKNKKKQLLFLTAVSLGIILNPLNSSMISLALHQIQQHFHVSFSTASWLISIYYCNYSA</sequence>
<dbReference type="Gene3D" id="1.20.1250.20">
    <property type="entry name" value="MFS general substrate transporter like domains"/>
    <property type="match status" value="1"/>
</dbReference>
<reference evidence="1 2" key="1">
    <citation type="journal article" date="2019" name="Ecotoxicol. Environ. Saf.">
        <title>Microbial characterization of heavy metal resistant bacterial strains isolated from an electroplating wastewater treatment plant.</title>
        <authorList>
            <person name="Cai X."/>
            <person name="Zheng X."/>
            <person name="Zhang D."/>
            <person name="Iqbal W."/>
            <person name="Liu C."/>
            <person name="Yang B."/>
            <person name="Zhao X."/>
            <person name="Lu X."/>
            <person name="Mao Y."/>
        </authorList>
    </citation>
    <scope>NUCLEOTIDE SEQUENCE [LARGE SCALE GENOMIC DNA]</scope>
    <source>
        <strain evidence="1 2">Co1-1</strain>
    </source>
</reference>
<proteinExistence type="predicted"/>
<evidence type="ECO:0000313" key="2">
    <source>
        <dbReference type="Proteomes" id="UP000321735"/>
    </source>
</evidence>
<dbReference type="EMBL" id="CP031778">
    <property type="protein sequence ID" value="QDZ77574.1"/>
    <property type="molecule type" value="Genomic_DNA"/>
</dbReference>
<evidence type="ECO:0008006" key="3">
    <source>
        <dbReference type="Google" id="ProtNLM"/>
    </source>
</evidence>
<accession>A0A9X7QNG5</accession>
<dbReference type="Proteomes" id="UP000321735">
    <property type="component" value="Chromosome"/>
</dbReference>
<dbReference type="SUPFAM" id="SSF103473">
    <property type="entry name" value="MFS general substrate transporter"/>
    <property type="match status" value="1"/>
</dbReference>
<organism evidence="1 2">
    <name type="scientific">Bacillus cereus</name>
    <dbReference type="NCBI Taxonomy" id="1396"/>
    <lineage>
        <taxon>Bacteria</taxon>
        <taxon>Bacillati</taxon>
        <taxon>Bacillota</taxon>
        <taxon>Bacilli</taxon>
        <taxon>Bacillales</taxon>
        <taxon>Bacillaceae</taxon>
        <taxon>Bacillus</taxon>
        <taxon>Bacillus cereus group</taxon>
    </lineage>
</organism>
<dbReference type="InterPro" id="IPR036259">
    <property type="entry name" value="MFS_trans_sf"/>
</dbReference>
<dbReference type="AlphaFoldDB" id="A0A9X7QNG5"/>
<protein>
    <recommendedName>
        <fullName evidence="3">MFS transporter</fullName>
    </recommendedName>
</protein>
<evidence type="ECO:0000313" key="1">
    <source>
        <dbReference type="EMBL" id="QDZ77574.1"/>
    </source>
</evidence>
<name>A0A9X7QNG5_BACCE</name>
<gene>
    <name evidence="1" type="ORF">D0437_33825</name>
</gene>